<comment type="caution">
    <text evidence="1">The sequence shown here is derived from an EMBL/GenBank/DDBJ whole genome shotgun (WGS) entry which is preliminary data.</text>
</comment>
<evidence type="ECO:0000313" key="1">
    <source>
        <dbReference type="EMBL" id="TCV04820.1"/>
    </source>
</evidence>
<dbReference type="Proteomes" id="UP000295433">
    <property type="component" value="Unassembled WGS sequence"/>
</dbReference>
<proteinExistence type="predicted"/>
<organism evidence="1 2">
    <name type="scientific">Samsonia erythrinae</name>
    <dbReference type="NCBI Taxonomy" id="160434"/>
    <lineage>
        <taxon>Bacteria</taxon>
        <taxon>Pseudomonadati</taxon>
        <taxon>Pseudomonadota</taxon>
        <taxon>Gammaproteobacteria</taxon>
        <taxon>Enterobacterales</taxon>
        <taxon>Pectobacteriaceae</taxon>
        <taxon>Samsonia</taxon>
    </lineage>
</organism>
<evidence type="ECO:0000313" key="2">
    <source>
        <dbReference type="Proteomes" id="UP000295433"/>
    </source>
</evidence>
<gene>
    <name evidence="1" type="ORF">EDC54_109110</name>
</gene>
<keyword evidence="2" id="KW-1185">Reference proteome</keyword>
<dbReference type="AlphaFoldDB" id="A0A4V2VT41"/>
<sequence length="86" mass="9945">MGFIQVFYLKNGGNGATDGNVPAPFCMKRKSVTAGYRGKQQRDVSDDTQHHVKTLFRFLFIFRLLQRAEPVIQFLPQLIDPELFQR</sequence>
<name>A0A4V2VT41_9GAMM</name>
<reference evidence="1 2" key="1">
    <citation type="submission" date="2019-03" db="EMBL/GenBank/DDBJ databases">
        <title>Genomic Encyclopedia of Type Strains, Phase IV (KMG-IV): sequencing the most valuable type-strain genomes for metagenomic binning, comparative biology and taxonomic classification.</title>
        <authorList>
            <person name="Goeker M."/>
        </authorList>
    </citation>
    <scope>NUCLEOTIDE SEQUENCE [LARGE SCALE GENOMIC DNA]</scope>
    <source>
        <strain evidence="1 2">DSM 16730</strain>
    </source>
</reference>
<dbReference type="EMBL" id="SMBY01000009">
    <property type="protein sequence ID" value="TCV04820.1"/>
    <property type="molecule type" value="Genomic_DNA"/>
</dbReference>
<protein>
    <submittedName>
        <fullName evidence="1">Uncharacterized protein</fullName>
    </submittedName>
</protein>
<accession>A0A4V2VT41</accession>